<reference evidence="3" key="1">
    <citation type="submission" date="2016-10" db="EMBL/GenBank/DDBJ databases">
        <authorList>
            <person name="Varghese N."/>
            <person name="Submissions S."/>
        </authorList>
    </citation>
    <scope>NUCLEOTIDE SEQUENCE [LARGE SCALE GENOMIC DNA]</scope>
    <source>
        <strain evidence="3">DSM 241</strain>
    </source>
</reference>
<sequence length="144" mass="16168">MTTWVIVADASRARVFSAEKSFSPLVEEADFTHPEARLHEHDLQADRMGRTFDSSGDGRHAMGKETPPKKHEANRFARELCERLNVARAKGQFTKLYIIAAPSFLGALRGCMNAVTQKSIAGEIDKNLTTQDPEDIRRQLPQFL</sequence>
<protein>
    <submittedName>
        <fullName evidence="2">Protein required for attachment to host cells</fullName>
    </submittedName>
</protein>
<dbReference type="Proteomes" id="UP000199256">
    <property type="component" value="Unassembled WGS sequence"/>
</dbReference>
<dbReference type="OrthoDB" id="329419at2"/>
<organism evidence="2 3">
    <name type="scientific">Ectothiorhodospira marina</name>
    <dbReference type="NCBI Taxonomy" id="1396821"/>
    <lineage>
        <taxon>Bacteria</taxon>
        <taxon>Pseudomonadati</taxon>
        <taxon>Pseudomonadota</taxon>
        <taxon>Gammaproteobacteria</taxon>
        <taxon>Chromatiales</taxon>
        <taxon>Ectothiorhodospiraceae</taxon>
        <taxon>Ectothiorhodospira</taxon>
    </lineage>
</organism>
<proteinExistence type="predicted"/>
<dbReference type="RefSeq" id="WP_090252813.1">
    <property type="nucleotide sequence ID" value="NZ_FOAA01000006.1"/>
</dbReference>
<dbReference type="AlphaFoldDB" id="A0A1H7KU93"/>
<accession>A0A1H7KU93</accession>
<evidence type="ECO:0000313" key="2">
    <source>
        <dbReference type="EMBL" id="SEK90369.1"/>
    </source>
</evidence>
<dbReference type="Pfam" id="PF10116">
    <property type="entry name" value="Host_attach"/>
    <property type="match status" value="1"/>
</dbReference>
<gene>
    <name evidence="2" type="ORF">SAMN05444515_106117</name>
</gene>
<dbReference type="InterPro" id="IPR019291">
    <property type="entry name" value="Host_attachment_protein"/>
</dbReference>
<feature type="region of interest" description="Disordered" evidence="1">
    <location>
        <begin position="48"/>
        <end position="73"/>
    </location>
</feature>
<keyword evidence="3" id="KW-1185">Reference proteome</keyword>
<dbReference type="EMBL" id="FOAA01000006">
    <property type="protein sequence ID" value="SEK90369.1"/>
    <property type="molecule type" value="Genomic_DNA"/>
</dbReference>
<evidence type="ECO:0000256" key="1">
    <source>
        <dbReference type="SAM" id="MobiDB-lite"/>
    </source>
</evidence>
<dbReference type="STRING" id="1396821.SAMN05444515_106117"/>
<evidence type="ECO:0000313" key="3">
    <source>
        <dbReference type="Proteomes" id="UP000199256"/>
    </source>
</evidence>
<name>A0A1H7KU93_9GAMM</name>